<feature type="region of interest" description="Disordered" evidence="8">
    <location>
        <begin position="148"/>
        <end position="174"/>
    </location>
</feature>
<evidence type="ECO:0000256" key="4">
    <source>
        <dbReference type="ARBA" id="ARBA00022692"/>
    </source>
</evidence>
<feature type="transmembrane region" description="Helical" evidence="9">
    <location>
        <begin position="27"/>
        <end position="47"/>
    </location>
</feature>
<accession>A0AAN5CZ04</accession>
<dbReference type="Pfam" id="PF05620">
    <property type="entry name" value="TMEM208_SND2"/>
    <property type="match status" value="1"/>
</dbReference>
<evidence type="ECO:0000256" key="3">
    <source>
        <dbReference type="ARBA" id="ARBA00015033"/>
    </source>
</evidence>
<keyword evidence="5" id="KW-0256">Endoplasmic reticulum</keyword>
<dbReference type="InterPro" id="IPR008506">
    <property type="entry name" value="SND2/TMEM208"/>
</dbReference>
<gene>
    <name evidence="10" type="ORF">PMAYCL1PPCAC_23312</name>
</gene>
<evidence type="ECO:0000313" key="10">
    <source>
        <dbReference type="EMBL" id="GMR53117.1"/>
    </source>
</evidence>
<dbReference type="AlphaFoldDB" id="A0AAN5CZ04"/>
<evidence type="ECO:0000256" key="7">
    <source>
        <dbReference type="ARBA" id="ARBA00023136"/>
    </source>
</evidence>
<proteinExistence type="inferred from homology"/>
<evidence type="ECO:0000313" key="11">
    <source>
        <dbReference type="Proteomes" id="UP001328107"/>
    </source>
</evidence>
<keyword evidence="6 9" id="KW-1133">Transmembrane helix</keyword>
<evidence type="ECO:0000256" key="8">
    <source>
        <dbReference type="SAM" id="MobiDB-lite"/>
    </source>
</evidence>
<feature type="compositionally biased region" description="Basic residues" evidence="8">
    <location>
        <begin position="163"/>
        <end position="174"/>
    </location>
</feature>
<feature type="transmembrane region" description="Helical" evidence="9">
    <location>
        <begin position="53"/>
        <end position="70"/>
    </location>
</feature>
<dbReference type="GO" id="GO:0005773">
    <property type="term" value="C:vacuole"/>
    <property type="evidence" value="ECO:0007669"/>
    <property type="project" value="GOC"/>
</dbReference>
<evidence type="ECO:0000256" key="2">
    <source>
        <dbReference type="ARBA" id="ARBA00009950"/>
    </source>
</evidence>
<keyword evidence="4 9" id="KW-0812">Transmembrane</keyword>
<protein>
    <recommendedName>
        <fullName evidence="3">Transmembrane protein 208</fullName>
    </recommendedName>
</protein>
<name>A0AAN5CZ04_9BILA</name>
<organism evidence="10 11">
    <name type="scientific">Pristionchus mayeri</name>
    <dbReference type="NCBI Taxonomy" id="1317129"/>
    <lineage>
        <taxon>Eukaryota</taxon>
        <taxon>Metazoa</taxon>
        <taxon>Ecdysozoa</taxon>
        <taxon>Nematoda</taxon>
        <taxon>Chromadorea</taxon>
        <taxon>Rhabditida</taxon>
        <taxon>Rhabditina</taxon>
        <taxon>Diplogasteromorpha</taxon>
        <taxon>Diplogasteroidea</taxon>
        <taxon>Neodiplogasteridae</taxon>
        <taxon>Pristionchus</taxon>
    </lineage>
</organism>
<keyword evidence="7 9" id="KW-0472">Membrane</keyword>
<evidence type="ECO:0000256" key="5">
    <source>
        <dbReference type="ARBA" id="ARBA00022824"/>
    </source>
</evidence>
<evidence type="ECO:0000256" key="9">
    <source>
        <dbReference type="SAM" id="Phobius"/>
    </source>
</evidence>
<comment type="subcellular location">
    <subcellularLocation>
        <location evidence="1">Endoplasmic reticulum membrane</location>
        <topology evidence="1">Multi-pass membrane protein</topology>
    </subcellularLocation>
</comment>
<comment type="similarity">
    <text evidence="2">Belongs to the TMEM208 family.</text>
</comment>
<comment type="caution">
    <text evidence="10">The sequence shown here is derived from an EMBL/GenBank/DDBJ whole genome shotgun (WGS) entry which is preliminary data.</text>
</comment>
<dbReference type="PANTHER" id="PTHR13505">
    <property type="entry name" value="TRANSMEMBRANE PROTEIN 208"/>
    <property type="match status" value="1"/>
</dbReference>
<dbReference type="PANTHER" id="PTHR13505:SF7">
    <property type="entry name" value="TRANSMEMBRANE PROTEIN 208"/>
    <property type="match status" value="1"/>
</dbReference>
<reference evidence="11" key="1">
    <citation type="submission" date="2022-10" db="EMBL/GenBank/DDBJ databases">
        <title>Genome assembly of Pristionchus species.</title>
        <authorList>
            <person name="Yoshida K."/>
            <person name="Sommer R.J."/>
        </authorList>
    </citation>
    <scope>NUCLEOTIDE SEQUENCE [LARGE SCALE GENOMIC DNA]</scope>
    <source>
        <strain evidence="11">RS5460</strain>
    </source>
</reference>
<feature type="non-terminal residue" evidence="10">
    <location>
        <position position="1"/>
    </location>
</feature>
<dbReference type="GO" id="GO:0006624">
    <property type="term" value="P:vacuolar protein processing"/>
    <property type="evidence" value="ECO:0007669"/>
    <property type="project" value="TreeGrafter"/>
</dbReference>
<evidence type="ECO:0000256" key="6">
    <source>
        <dbReference type="ARBA" id="ARBA00022989"/>
    </source>
</evidence>
<dbReference type="EMBL" id="BTRK01000005">
    <property type="protein sequence ID" value="GMR53117.1"/>
    <property type="molecule type" value="Genomic_DNA"/>
</dbReference>
<evidence type="ECO:0000256" key="1">
    <source>
        <dbReference type="ARBA" id="ARBA00004477"/>
    </source>
</evidence>
<keyword evidence="11" id="KW-1185">Reference proteome</keyword>
<sequence>ICFEMVKVATKGQQQIADENDATLKQYGMATVLFGGLYLALAMTVFNMEGYGWWGWTISIIIQVGALLVMKSVSQSKRDAKGHCTDAGLDLNDTSAIGEPCKDMIILASISQVLGLITNYGYLALLAAPSYGIYKALAGYIIPWATASAPQEEEKDEREEKKARKMERRMKRMQ</sequence>
<dbReference type="Proteomes" id="UP001328107">
    <property type="component" value="Unassembled WGS sequence"/>
</dbReference>
<dbReference type="GO" id="GO:0005789">
    <property type="term" value="C:endoplasmic reticulum membrane"/>
    <property type="evidence" value="ECO:0007669"/>
    <property type="project" value="UniProtKB-SubCell"/>
</dbReference>